<comment type="subcellular location">
    <subcellularLocation>
        <location evidence="1">Membrane</location>
        <topology evidence="1">Multi-pass membrane protein</topology>
    </subcellularLocation>
</comment>
<keyword evidence="5" id="KW-0201">Cytochrome c-type biogenesis</keyword>
<feature type="transmembrane region" description="Helical" evidence="8">
    <location>
        <begin position="111"/>
        <end position="131"/>
    </location>
</feature>
<dbReference type="Proteomes" id="UP000648239">
    <property type="component" value="Unassembled WGS sequence"/>
</dbReference>
<evidence type="ECO:0000256" key="6">
    <source>
        <dbReference type="ARBA" id="ARBA00022989"/>
    </source>
</evidence>
<evidence type="ECO:0000256" key="3">
    <source>
        <dbReference type="ARBA" id="ARBA00022448"/>
    </source>
</evidence>
<gene>
    <name evidence="9" type="ORF">IFK94_00525</name>
</gene>
<name>A0A8J7C142_9BACT</name>
<feature type="transmembrane region" description="Helical" evidence="8">
    <location>
        <begin position="137"/>
        <end position="163"/>
    </location>
</feature>
<feature type="transmembrane region" description="Helical" evidence="8">
    <location>
        <begin position="28"/>
        <end position="46"/>
    </location>
</feature>
<evidence type="ECO:0000256" key="7">
    <source>
        <dbReference type="ARBA" id="ARBA00023136"/>
    </source>
</evidence>
<organism evidence="9 10">
    <name type="scientific">Candidatus Polarisedimenticola svalbardensis</name>
    <dbReference type="NCBI Taxonomy" id="2886004"/>
    <lineage>
        <taxon>Bacteria</taxon>
        <taxon>Pseudomonadati</taxon>
        <taxon>Acidobacteriota</taxon>
        <taxon>Candidatus Polarisedimenticolia</taxon>
        <taxon>Candidatus Polarisedimenticolales</taxon>
        <taxon>Candidatus Polarisedimenticolaceae</taxon>
        <taxon>Candidatus Polarisedimenticola</taxon>
    </lineage>
</organism>
<accession>A0A8J7C142</accession>
<feature type="transmembrane region" description="Helical" evidence="8">
    <location>
        <begin position="175"/>
        <end position="195"/>
    </location>
</feature>
<dbReference type="GO" id="GO:1903607">
    <property type="term" value="P:cytochrome c biosynthetic process"/>
    <property type="evidence" value="ECO:0007669"/>
    <property type="project" value="TreeGrafter"/>
</dbReference>
<evidence type="ECO:0000313" key="10">
    <source>
        <dbReference type="Proteomes" id="UP000648239"/>
    </source>
</evidence>
<dbReference type="InterPro" id="IPR003544">
    <property type="entry name" value="Cyt_c_biogenesis_CcmB"/>
</dbReference>
<dbReference type="Pfam" id="PF03379">
    <property type="entry name" value="CcmB"/>
    <property type="match status" value="1"/>
</dbReference>
<comment type="caution">
    <text evidence="9">The sequence shown here is derived from an EMBL/GenBank/DDBJ whole genome shotgun (WGS) entry which is preliminary data.</text>
</comment>
<dbReference type="GO" id="GO:0015232">
    <property type="term" value="F:heme transmembrane transporter activity"/>
    <property type="evidence" value="ECO:0007669"/>
    <property type="project" value="InterPro"/>
</dbReference>
<dbReference type="PANTHER" id="PTHR30070">
    <property type="entry name" value="HEME EXPORTER PROTEIN B"/>
    <property type="match status" value="1"/>
</dbReference>
<dbReference type="PANTHER" id="PTHR30070:SF1">
    <property type="entry name" value="CYTOCHROME C BIOGENESIS B-RELATED"/>
    <property type="match status" value="1"/>
</dbReference>
<feature type="transmembrane region" description="Helical" evidence="8">
    <location>
        <begin position="58"/>
        <end position="76"/>
    </location>
</feature>
<dbReference type="AlphaFoldDB" id="A0A8J7C142"/>
<comment type="similarity">
    <text evidence="2">Belongs to the CcmB/CycW/HelB family.</text>
</comment>
<dbReference type="GO" id="GO:0005886">
    <property type="term" value="C:plasma membrane"/>
    <property type="evidence" value="ECO:0007669"/>
    <property type="project" value="TreeGrafter"/>
</dbReference>
<feature type="transmembrane region" description="Helical" evidence="8">
    <location>
        <begin position="207"/>
        <end position="229"/>
    </location>
</feature>
<reference evidence="9 10" key="1">
    <citation type="submission" date="2020-08" db="EMBL/GenBank/DDBJ databases">
        <title>Acidobacteriota in marine sediments use diverse sulfur dissimilation pathways.</title>
        <authorList>
            <person name="Wasmund K."/>
        </authorList>
    </citation>
    <scope>NUCLEOTIDE SEQUENCE [LARGE SCALE GENOMIC DNA]</scope>
    <source>
        <strain evidence="9">MAG AM4</strain>
    </source>
</reference>
<proteinExistence type="inferred from homology"/>
<keyword evidence="4 8" id="KW-0812">Transmembrane</keyword>
<protein>
    <submittedName>
        <fullName evidence="9">Heme exporter protein CcmB</fullName>
    </submittedName>
</protein>
<evidence type="ECO:0000256" key="8">
    <source>
        <dbReference type="SAM" id="Phobius"/>
    </source>
</evidence>
<dbReference type="GO" id="GO:0017004">
    <property type="term" value="P:cytochrome complex assembly"/>
    <property type="evidence" value="ECO:0007669"/>
    <property type="project" value="UniProtKB-KW"/>
</dbReference>
<evidence type="ECO:0000256" key="5">
    <source>
        <dbReference type="ARBA" id="ARBA00022748"/>
    </source>
</evidence>
<sequence length="231" mass="24872">MTGAGFFRAAGVLAAKDLSIEWRTREGLSAMVLFSLIVLVVFSFAFDLATIKQLGPARLVPGILWTTLAFAGVVGFTRSFQVEARRDSMTALLLAPVDRGALFAGKSLSNLVQLLLLEVVVVPLSAIFFGYDLFAILWPMSVVVFLHTFGLAEMGTLLGAVAAKVGRGEALLSTLLFPVTMPLFISAVKCTNAVLDGKELSSVSNWLLIAVGFDLLFLFVGLLTFEYVVEE</sequence>
<evidence type="ECO:0000256" key="4">
    <source>
        <dbReference type="ARBA" id="ARBA00022692"/>
    </source>
</evidence>
<keyword evidence="3" id="KW-0813">Transport</keyword>
<dbReference type="EMBL" id="JACXWD010000001">
    <property type="protein sequence ID" value="MBD3866585.1"/>
    <property type="molecule type" value="Genomic_DNA"/>
</dbReference>
<keyword evidence="6 8" id="KW-1133">Transmembrane helix</keyword>
<dbReference type="PRINTS" id="PR01414">
    <property type="entry name" value="CCMBBIOGNSIS"/>
</dbReference>
<evidence type="ECO:0000313" key="9">
    <source>
        <dbReference type="EMBL" id="MBD3866585.1"/>
    </source>
</evidence>
<keyword evidence="7 8" id="KW-0472">Membrane</keyword>
<evidence type="ECO:0000256" key="2">
    <source>
        <dbReference type="ARBA" id="ARBA00010544"/>
    </source>
</evidence>
<evidence type="ECO:0000256" key="1">
    <source>
        <dbReference type="ARBA" id="ARBA00004141"/>
    </source>
</evidence>